<organism evidence="1 2">
    <name type="scientific">[Clostridium] symbiosum ATCC 14940</name>
    <dbReference type="NCBI Taxonomy" id="411472"/>
    <lineage>
        <taxon>Bacteria</taxon>
        <taxon>Bacillati</taxon>
        <taxon>Bacillota</taxon>
        <taxon>Clostridia</taxon>
        <taxon>Lachnospirales</taxon>
        <taxon>Lachnospiraceae</taxon>
        <taxon>Otoolea</taxon>
    </lineage>
</organism>
<name>A0ABC9U429_CLOSY</name>
<gene>
    <name evidence="1" type="ORF">CLOSYM_00128</name>
</gene>
<comment type="caution">
    <text evidence="1">The sequence shown here is derived from an EMBL/GenBank/DDBJ whole genome shotgun (WGS) entry which is preliminary data.</text>
</comment>
<dbReference type="EMBL" id="AWSU01000011">
    <property type="protein sequence ID" value="ERI80646.1"/>
    <property type="molecule type" value="Genomic_DNA"/>
</dbReference>
<feature type="non-terminal residue" evidence="1">
    <location>
        <position position="1"/>
    </location>
</feature>
<sequence>DNLYALRTGHRPQQQTVKSLPRGLFTSADIKKKFGGLPCL</sequence>
<dbReference type="AlphaFoldDB" id="A0ABC9U429"/>
<evidence type="ECO:0000313" key="2">
    <source>
        <dbReference type="Proteomes" id="UP000016491"/>
    </source>
</evidence>
<accession>A0ABC9U429</accession>
<reference evidence="1 2" key="1">
    <citation type="submission" date="2013-07" db="EMBL/GenBank/DDBJ databases">
        <authorList>
            <person name="Weinstock G."/>
            <person name="Sodergren E."/>
            <person name="Wylie T."/>
            <person name="Fulton L."/>
            <person name="Fulton R."/>
            <person name="Fronick C."/>
            <person name="O'Laughlin M."/>
            <person name="Godfrey J."/>
            <person name="Miner T."/>
            <person name="Herter B."/>
            <person name="Appelbaum E."/>
            <person name="Cordes M."/>
            <person name="Lek S."/>
            <person name="Wollam A."/>
            <person name="Pepin K.H."/>
            <person name="Palsikar V.B."/>
            <person name="Mitreva M."/>
            <person name="Wilson R.K."/>
        </authorList>
    </citation>
    <scope>NUCLEOTIDE SEQUENCE [LARGE SCALE GENOMIC DNA]</scope>
    <source>
        <strain evidence="1 2">ATCC 14940</strain>
    </source>
</reference>
<protein>
    <submittedName>
        <fullName evidence="1">Uncharacterized protein</fullName>
    </submittedName>
</protein>
<proteinExistence type="predicted"/>
<evidence type="ECO:0000313" key="1">
    <source>
        <dbReference type="EMBL" id="ERI80646.1"/>
    </source>
</evidence>
<dbReference type="Proteomes" id="UP000016491">
    <property type="component" value="Unassembled WGS sequence"/>
</dbReference>